<dbReference type="PROSITE" id="PS50151">
    <property type="entry name" value="UVR"/>
    <property type="match status" value="1"/>
</dbReference>
<evidence type="ECO:0000259" key="7">
    <source>
        <dbReference type="PROSITE" id="PS50164"/>
    </source>
</evidence>
<dbReference type="PANTHER" id="PTHR30562:SF1">
    <property type="entry name" value="UVRABC SYSTEM PROTEIN C"/>
    <property type="match status" value="1"/>
</dbReference>
<evidence type="ECO:0000256" key="1">
    <source>
        <dbReference type="ARBA" id="ARBA00022490"/>
    </source>
</evidence>
<keyword evidence="2" id="KW-0227">DNA damage</keyword>
<dbReference type="InterPro" id="IPR050066">
    <property type="entry name" value="UvrABC_protein_C"/>
</dbReference>
<dbReference type="GO" id="GO:0004518">
    <property type="term" value="F:nuclease activity"/>
    <property type="evidence" value="ECO:0007669"/>
    <property type="project" value="UniProtKB-KW"/>
</dbReference>
<sequence length="346" mass="40839">MLKTKAKSLKEYPGVYLMKDKFDIIIYVGKSKNLKNRVSSYFSNIKNRTSKVEKLIKNIADFEYIYLDTEIEALLLEKELIDRYKPTYNRLLKNTERYPYIEITLEEDYPRILVSYEPISEYNLYFGPFTSLSVVEKVCFSISKILKLRTCNRILKSSCLNYNLKNCLGVCINPNIKEIYYNNLNIAIEYLSLLNTKLLDIFQNEMKNASLTLDFENAINFREDIKSLNFIREALLNSVKIKNKNILMVENLNKNTFKVFCIYNKIFYCEKYDKENLDIKTLERTIKSIFNTFEKNSYKNSKNSIDSTLIINRYLNNNKVNFLEITDQSDISLFLNGFIELQKGLE</sequence>
<dbReference type="CDD" id="cd10434">
    <property type="entry name" value="GIY-YIG_UvrC_Cho"/>
    <property type="match status" value="1"/>
</dbReference>
<evidence type="ECO:0000256" key="2">
    <source>
        <dbReference type="ARBA" id="ARBA00022763"/>
    </source>
</evidence>
<dbReference type="Pfam" id="PF01541">
    <property type="entry name" value="GIY-YIG"/>
    <property type="match status" value="1"/>
</dbReference>
<reference evidence="8 9" key="1">
    <citation type="submission" date="2020-02" db="EMBL/GenBank/DDBJ databases">
        <title>Genome assembly of a novel Clostridium senegalense strain.</title>
        <authorList>
            <person name="Gupta T.B."/>
            <person name="Jauregui R."/>
            <person name="Maclean P."/>
            <person name="Nawarathana A."/>
            <person name="Brightwell G."/>
        </authorList>
    </citation>
    <scope>NUCLEOTIDE SEQUENCE [LARGE SCALE GENOMIC DNA]</scope>
    <source>
        <strain evidence="8 9">AGRFS4</strain>
    </source>
</reference>
<name>A0A6M0H4X0_9CLOT</name>
<evidence type="ECO:0000256" key="3">
    <source>
        <dbReference type="ARBA" id="ARBA00022769"/>
    </source>
</evidence>
<feature type="domain" description="UVR" evidence="6">
    <location>
        <begin position="196"/>
        <end position="231"/>
    </location>
</feature>
<dbReference type="SUPFAM" id="SSF46600">
    <property type="entry name" value="C-terminal UvrC-binding domain of UvrB"/>
    <property type="match status" value="1"/>
</dbReference>
<evidence type="ECO:0000313" key="9">
    <source>
        <dbReference type="Proteomes" id="UP000481872"/>
    </source>
</evidence>
<dbReference type="SMART" id="SM00465">
    <property type="entry name" value="GIYc"/>
    <property type="match status" value="1"/>
</dbReference>
<dbReference type="InterPro" id="IPR036876">
    <property type="entry name" value="UVR_dom_sf"/>
</dbReference>
<keyword evidence="9" id="KW-1185">Reference proteome</keyword>
<organism evidence="8 9">
    <name type="scientific">Clostridium senegalense</name>
    <dbReference type="NCBI Taxonomy" id="1465809"/>
    <lineage>
        <taxon>Bacteria</taxon>
        <taxon>Bacillati</taxon>
        <taxon>Bacillota</taxon>
        <taxon>Clostridia</taxon>
        <taxon>Eubacteriales</taxon>
        <taxon>Clostridiaceae</taxon>
        <taxon>Clostridium</taxon>
    </lineage>
</organism>
<comment type="caution">
    <text evidence="8">The sequence shown here is derived from an EMBL/GenBank/DDBJ whole genome shotgun (WGS) entry which is preliminary data.</text>
</comment>
<keyword evidence="5" id="KW-0234">DNA repair</keyword>
<dbReference type="Proteomes" id="UP000481872">
    <property type="component" value="Unassembled WGS sequence"/>
</dbReference>
<dbReference type="AlphaFoldDB" id="A0A6M0H4X0"/>
<dbReference type="FunFam" id="3.40.1440.10:FF:000001">
    <property type="entry name" value="UvrABC system protein C"/>
    <property type="match status" value="1"/>
</dbReference>
<evidence type="ECO:0000313" key="8">
    <source>
        <dbReference type="EMBL" id="NEU04622.1"/>
    </source>
</evidence>
<dbReference type="EMBL" id="JAAGPU010000010">
    <property type="protein sequence ID" value="NEU04622.1"/>
    <property type="molecule type" value="Genomic_DNA"/>
</dbReference>
<gene>
    <name evidence="8" type="ORF">G3M99_07045</name>
</gene>
<feature type="domain" description="GIY-YIG" evidence="7">
    <location>
        <begin position="11"/>
        <end position="90"/>
    </location>
</feature>
<dbReference type="GO" id="GO:0009380">
    <property type="term" value="C:excinuclease repair complex"/>
    <property type="evidence" value="ECO:0007669"/>
    <property type="project" value="TreeGrafter"/>
</dbReference>
<dbReference type="InterPro" id="IPR000305">
    <property type="entry name" value="GIY-YIG_endonuc"/>
</dbReference>
<dbReference type="PROSITE" id="PS50164">
    <property type="entry name" value="GIY_YIG"/>
    <property type="match status" value="1"/>
</dbReference>
<keyword evidence="3" id="KW-0228">DNA excision</keyword>
<evidence type="ECO:0000256" key="5">
    <source>
        <dbReference type="ARBA" id="ARBA00023204"/>
    </source>
</evidence>
<dbReference type="InterPro" id="IPR047296">
    <property type="entry name" value="GIY-YIG_UvrC_Cho"/>
</dbReference>
<keyword evidence="1" id="KW-0963">Cytoplasm</keyword>
<dbReference type="Gene3D" id="3.40.1440.10">
    <property type="entry name" value="GIY-YIG endonuclease"/>
    <property type="match status" value="1"/>
</dbReference>
<dbReference type="InterPro" id="IPR035901">
    <property type="entry name" value="GIY-YIG_endonuc_sf"/>
</dbReference>
<protein>
    <submittedName>
        <fullName evidence="8">GIY-YIG nuclease family protein</fullName>
    </submittedName>
</protein>
<dbReference type="InterPro" id="IPR001943">
    <property type="entry name" value="UVR_dom"/>
</dbReference>
<accession>A0A6M0H4X0</accession>
<dbReference type="RefSeq" id="WP_279282922.1">
    <property type="nucleotide sequence ID" value="NZ_JAAGPU010000010.1"/>
</dbReference>
<evidence type="ECO:0000256" key="4">
    <source>
        <dbReference type="ARBA" id="ARBA00022881"/>
    </source>
</evidence>
<dbReference type="SUPFAM" id="SSF82771">
    <property type="entry name" value="GIY-YIG endonuclease"/>
    <property type="match status" value="1"/>
</dbReference>
<proteinExistence type="predicted"/>
<keyword evidence="4" id="KW-0267">Excision nuclease</keyword>
<dbReference type="GO" id="GO:0006289">
    <property type="term" value="P:nucleotide-excision repair"/>
    <property type="evidence" value="ECO:0007669"/>
    <property type="project" value="InterPro"/>
</dbReference>
<evidence type="ECO:0000259" key="6">
    <source>
        <dbReference type="PROSITE" id="PS50151"/>
    </source>
</evidence>
<dbReference type="PANTHER" id="PTHR30562">
    <property type="entry name" value="UVRC/OXIDOREDUCTASE"/>
    <property type="match status" value="1"/>
</dbReference>